<reference evidence="9 10" key="1">
    <citation type="submission" date="2020-09" db="EMBL/GenBank/DDBJ databases">
        <title>Marinomonas sp. nov., isolated from the cysticercosis algae of Qingdao, China.</title>
        <authorList>
            <person name="Sun X."/>
        </authorList>
    </citation>
    <scope>NUCLEOTIDE SEQUENCE [LARGE SCALE GENOMIC DNA]</scope>
    <source>
        <strain evidence="9 10">SM2066</strain>
    </source>
</reference>
<dbReference type="Proteomes" id="UP000604161">
    <property type="component" value="Unassembled WGS sequence"/>
</dbReference>
<dbReference type="PANTHER" id="PTHR43311:SF1">
    <property type="entry name" value="GLUTAMYL-Q TRNA(ASP) SYNTHETASE"/>
    <property type="match status" value="1"/>
</dbReference>
<dbReference type="InterPro" id="IPR020058">
    <property type="entry name" value="Glu/Gln-tRNA-synth_Ib_cat-dom"/>
</dbReference>
<proteinExistence type="inferred from homology"/>
<dbReference type="RefSeq" id="WP_191596086.1">
    <property type="nucleotide sequence ID" value="NZ_JACYFC010000009.1"/>
</dbReference>
<dbReference type="PRINTS" id="PR00987">
    <property type="entry name" value="TRNASYNTHGLU"/>
</dbReference>
<dbReference type="NCBIfam" id="NF004314">
    <property type="entry name" value="PRK05710.1-3"/>
    <property type="match status" value="1"/>
</dbReference>
<comment type="caution">
    <text evidence="9">The sequence shown here is derived from an EMBL/GenBank/DDBJ whole genome shotgun (WGS) entry which is preliminary data.</text>
</comment>
<evidence type="ECO:0000313" key="10">
    <source>
        <dbReference type="Proteomes" id="UP000604161"/>
    </source>
</evidence>
<dbReference type="InterPro" id="IPR049940">
    <property type="entry name" value="GluQ/Sye"/>
</dbReference>
<keyword evidence="1 7" id="KW-0436">Ligase</keyword>
<dbReference type="Gene3D" id="3.40.50.620">
    <property type="entry name" value="HUPs"/>
    <property type="match status" value="1"/>
</dbReference>
<comment type="similarity">
    <text evidence="7">Belongs to the class-I aminoacyl-tRNA synthetase family.</text>
</comment>
<keyword evidence="6 7" id="KW-0030">Aminoacyl-tRNA synthetase</keyword>
<dbReference type="InterPro" id="IPR014729">
    <property type="entry name" value="Rossmann-like_a/b/a_fold"/>
</dbReference>
<dbReference type="NCBIfam" id="TIGR03838">
    <property type="entry name" value="queuosine_YadB"/>
    <property type="match status" value="1"/>
</dbReference>
<dbReference type="SUPFAM" id="SSF52374">
    <property type="entry name" value="Nucleotidylyl transferase"/>
    <property type="match status" value="1"/>
</dbReference>
<dbReference type="EMBL" id="JACYFC010000009">
    <property type="protein sequence ID" value="MBD5772702.1"/>
    <property type="molecule type" value="Genomic_DNA"/>
</dbReference>
<dbReference type="Pfam" id="PF00749">
    <property type="entry name" value="tRNA-synt_1c"/>
    <property type="match status" value="1"/>
</dbReference>
<evidence type="ECO:0000256" key="4">
    <source>
        <dbReference type="ARBA" id="ARBA00022833"/>
    </source>
</evidence>
<sequence>MSNKPKLEPHNSNLGKAVYRGRFAPSPTGPLHFGSLVSALASYLDAKQNQGDWIIRIEDVDGTRCKASFSEQIIETLNSYQLSSDEPIKVQSNNTQTYEQHLLILKEQTLVFPCNCTRQSLSEYNGNHPYECKSTLSKTHSWRLKASNDVYQYEDTIQGSLKFIDDLKSTSPILKRKDDYFSYQLAVVIDDHQQNITDLVRGADLIETTAQQLYLYDLFKWTPPSICHIPLITNTLGEKISKQNHAKPIENGHLPTLLRALHYLGIDLNSPPSISEALSLAVKEWKPSKLYRIKHLPLEEQDLHLI</sequence>
<keyword evidence="5 7" id="KW-0067">ATP-binding</keyword>
<keyword evidence="3 7" id="KW-0547">Nucleotide-binding</keyword>
<evidence type="ECO:0000256" key="5">
    <source>
        <dbReference type="ARBA" id="ARBA00022840"/>
    </source>
</evidence>
<evidence type="ECO:0000256" key="3">
    <source>
        <dbReference type="ARBA" id="ARBA00022741"/>
    </source>
</evidence>
<keyword evidence="4" id="KW-0862">Zinc</keyword>
<evidence type="ECO:0000256" key="7">
    <source>
        <dbReference type="RuleBase" id="RU363037"/>
    </source>
</evidence>
<keyword evidence="7" id="KW-0648">Protein biosynthesis</keyword>
<name>A0ABR8P5H5_9GAMM</name>
<dbReference type="InterPro" id="IPR022380">
    <property type="entry name" value="Glu-Q_tRNA(Asp)_Synthase"/>
</dbReference>
<gene>
    <name evidence="9" type="primary">gluQ</name>
    <name evidence="9" type="ORF">IF202_16850</name>
</gene>
<evidence type="ECO:0000256" key="2">
    <source>
        <dbReference type="ARBA" id="ARBA00022723"/>
    </source>
</evidence>
<keyword evidence="2" id="KW-0479">Metal-binding</keyword>
<organism evidence="9 10">
    <name type="scientific">Marinomonas colpomeniae</name>
    <dbReference type="NCBI Taxonomy" id="2774408"/>
    <lineage>
        <taxon>Bacteria</taxon>
        <taxon>Pseudomonadati</taxon>
        <taxon>Pseudomonadota</taxon>
        <taxon>Gammaproteobacteria</taxon>
        <taxon>Oceanospirillales</taxon>
        <taxon>Oceanospirillaceae</taxon>
        <taxon>Marinomonas</taxon>
    </lineage>
</organism>
<dbReference type="PANTHER" id="PTHR43311">
    <property type="entry name" value="GLUTAMATE--TRNA LIGASE"/>
    <property type="match status" value="1"/>
</dbReference>
<protein>
    <submittedName>
        <fullName evidence="9">tRNA glutamyl-Q(34) synthetase GluQRS</fullName>
    </submittedName>
</protein>
<dbReference type="InterPro" id="IPR000924">
    <property type="entry name" value="Glu/Gln-tRNA-synth"/>
</dbReference>
<dbReference type="Gene3D" id="3.90.800.10">
    <property type="entry name" value="Glutamyl-tRNA Synthetase, Domain 3"/>
    <property type="match status" value="1"/>
</dbReference>
<evidence type="ECO:0000256" key="1">
    <source>
        <dbReference type="ARBA" id="ARBA00022598"/>
    </source>
</evidence>
<feature type="domain" description="Glutamyl/glutaminyl-tRNA synthetase class Ib catalytic" evidence="8">
    <location>
        <begin position="20"/>
        <end position="246"/>
    </location>
</feature>
<evidence type="ECO:0000259" key="8">
    <source>
        <dbReference type="Pfam" id="PF00749"/>
    </source>
</evidence>
<evidence type="ECO:0000256" key="6">
    <source>
        <dbReference type="ARBA" id="ARBA00023146"/>
    </source>
</evidence>
<accession>A0ABR8P5H5</accession>
<keyword evidence="10" id="KW-1185">Reference proteome</keyword>
<evidence type="ECO:0000313" key="9">
    <source>
        <dbReference type="EMBL" id="MBD5772702.1"/>
    </source>
</evidence>